<dbReference type="RefSeq" id="WP_133502342.1">
    <property type="nucleotide sequence ID" value="NZ_SNXC01000009.1"/>
</dbReference>
<gene>
    <name evidence="6" type="ORF">DFP79_0468</name>
</gene>
<dbReference type="Proteomes" id="UP000294656">
    <property type="component" value="Unassembled WGS sequence"/>
</dbReference>
<evidence type="ECO:0000256" key="2">
    <source>
        <dbReference type="ARBA" id="ARBA00023235"/>
    </source>
</evidence>
<name>A0A4R6ME32_9GAMM</name>
<dbReference type="Gene3D" id="3.30.70.1560">
    <property type="entry name" value="Alpha-L RNA-binding motif"/>
    <property type="match status" value="1"/>
</dbReference>
<dbReference type="GO" id="GO:0120159">
    <property type="term" value="F:rRNA pseudouridine synthase activity"/>
    <property type="evidence" value="ECO:0007669"/>
    <property type="project" value="UniProtKB-ARBA"/>
</dbReference>
<dbReference type="EC" id="5.4.99.-" evidence="3"/>
<dbReference type="InterPro" id="IPR006145">
    <property type="entry name" value="PsdUridine_synth_RsuA/RluA"/>
</dbReference>
<organism evidence="6 7">
    <name type="scientific">Marinomonas balearica</name>
    <dbReference type="NCBI Taxonomy" id="491947"/>
    <lineage>
        <taxon>Bacteria</taxon>
        <taxon>Pseudomonadati</taxon>
        <taxon>Pseudomonadota</taxon>
        <taxon>Gammaproteobacteria</taxon>
        <taxon>Oceanospirillales</taxon>
        <taxon>Oceanospirillaceae</taxon>
        <taxon>Marinomonas</taxon>
    </lineage>
</organism>
<proteinExistence type="inferred from homology"/>
<dbReference type="Gene3D" id="3.30.70.580">
    <property type="entry name" value="Pseudouridine synthase I, catalytic domain, N-terminal subdomain"/>
    <property type="match status" value="1"/>
</dbReference>
<dbReference type="GO" id="GO:0000455">
    <property type="term" value="P:enzyme-directed rRNA pseudouridine synthesis"/>
    <property type="evidence" value="ECO:0007669"/>
    <property type="project" value="UniProtKB-ARBA"/>
</dbReference>
<sequence length="234" mass="26201">MPQQLIILNKPFRVLSQFTSDDGKETLANYVNNPDVYAAGRLDYDSEGLLLLTNNGSLQHLIASPNFKMPKTYWVQIEGEITDDAIESLSNGITLKDGPTKPAICEKMTAPDVWDRVPAVRYRANIPTSWIALTITEGRNRQVRRMTAAVGFPTLRLIRYSIGPYSLANLKSGESTEVELTQQLKQQVSEFEQNKRTAAPNRGRNSAKRRSVSHGKGNTGRDNRTQPTRGARRK</sequence>
<evidence type="ECO:0000313" key="7">
    <source>
        <dbReference type="Proteomes" id="UP000294656"/>
    </source>
</evidence>
<comment type="caution">
    <text evidence="6">The sequence shown here is derived from an EMBL/GenBank/DDBJ whole genome shotgun (WGS) entry which is preliminary data.</text>
</comment>
<dbReference type="InterPro" id="IPR018496">
    <property type="entry name" value="PsdUridine_synth_RsuA/RluB_CS"/>
</dbReference>
<evidence type="ECO:0000259" key="5">
    <source>
        <dbReference type="Pfam" id="PF00849"/>
    </source>
</evidence>
<keyword evidence="2 3" id="KW-0413">Isomerase</keyword>
<dbReference type="InterPro" id="IPR020103">
    <property type="entry name" value="PsdUridine_synth_cat_dom_sf"/>
</dbReference>
<dbReference type="Pfam" id="PF00849">
    <property type="entry name" value="PseudoU_synth_2"/>
    <property type="match status" value="1"/>
</dbReference>
<reference evidence="6 7" key="1">
    <citation type="submission" date="2019-03" db="EMBL/GenBank/DDBJ databases">
        <title>Genomic Encyclopedia of Type Strains, Phase III (KMG-III): the genomes of soil and plant-associated and newly described type strains.</title>
        <authorList>
            <person name="Whitman W."/>
        </authorList>
    </citation>
    <scope>NUCLEOTIDE SEQUENCE [LARGE SCALE GENOMIC DNA]</scope>
    <source>
        <strain evidence="6 7">CECT 7378</strain>
    </source>
</reference>
<dbReference type="OrthoDB" id="9807213at2"/>
<dbReference type="GO" id="GO:0005829">
    <property type="term" value="C:cytosol"/>
    <property type="evidence" value="ECO:0007669"/>
    <property type="project" value="UniProtKB-ARBA"/>
</dbReference>
<accession>A0A4R6ME32</accession>
<dbReference type="PANTHER" id="PTHR47683:SF2">
    <property type="entry name" value="RNA-BINDING S4 DOMAIN-CONTAINING PROTEIN"/>
    <property type="match status" value="1"/>
</dbReference>
<feature type="domain" description="Pseudouridine synthase RsuA/RluA-like" evidence="5">
    <location>
        <begin position="4"/>
        <end position="149"/>
    </location>
</feature>
<protein>
    <recommendedName>
        <fullName evidence="3">Pseudouridine synthase</fullName>
        <ecNumber evidence="3">5.4.99.-</ecNumber>
    </recommendedName>
</protein>
<dbReference type="NCBIfam" id="TIGR00093">
    <property type="entry name" value="pseudouridine synthase"/>
    <property type="match status" value="1"/>
</dbReference>
<dbReference type="GO" id="GO:0003723">
    <property type="term" value="F:RNA binding"/>
    <property type="evidence" value="ECO:0007669"/>
    <property type="project" value="InterPro"/>
</dbReference>
<dbReference type="PROSITE" id="PS01149">
    <property type="entry name" value="PSI_RSU"/>
    <property type="match status" value="1"/>
</dbReference>
<comment type="similarity">
    <text evidence="1 3">Belongs to the pseudouridine synthase RsuA family.</text>
</comment>
<dbReference type="InterPro" id="IPR042092">
    <property type="entry name" value="PsdUridine_s_RsuA/RluB/E/F_cat"/>
</dbReference>
<evidence type="ECO:0000256" key="4">
    <source>
        <dbReference type="SAM" id="MobiDB-lite"/>
    </source>
</evidence>
<evidence type="ECO:0000256" key="3">
    <source>
        <dbReference type="RuleBase" id="RU003887"/>
    </source>
</evidence>
<dbReference type="AlphaFoldDB" id="A0A4R6ME32"/>
<evidence type="ECO:0000313" key="6">
    <source>
        <dbReference type="EMBL" id="TDO99485.1"/>
    </source>
</evidence>
<keyword evidence="7" id="KW-1185">Reference proteome</keyword>
<dbReference type="PANTHER" id="PTHR47683">
    <property type="entry name" value="PSEUDOURIDINE SYNTHASE FAMILY PROTEIN-RELATED"/>
    <property type="match status" value="1"/>
</dbReference>
<dbReference type="EMBL" id="SNXC01000009">
    <property type="protein sequence ID" value="TDO99485.1"/>
    <property type="molecule type" value="Genomic_DNA"/>
</dbReference>
<feature type="region of interest" description="Disordered" evidence="4">
    <location>
        <begin position="189"/>
        <end position="234"/>
    </location>
</feature>
<evidence type="ECO:0000256" key="1">
    <source>
        <dbReference type="ARBA" id="ARBA00008348"/>
    </source>
</evidence>
<dbReference type="FunFam" id="3.30.70.1560:FF:000001">
    <property type="entry name" value="Pseudouridine synthase"/>
    <property type="match status" value="1"/>
</dbReference>
<dbReference type="SUPFAM" id="SSF55120">
    <property type="entry name" value="Pseudouridine synthase"/>
    <property type="match status" value="1"/>
</dbReference>
<dbReference type="InterPro" id="IPR020094">
    <property type="entry name" value="TruA/RsuA/RluB/E/F_N"/>
</dbReference>
<dbReference type="InterPro" id="IPR000748">
    <property type="entry name" value="PsdUridine_synth_RsuA/RluB/E/F"/>
</dbReference>
<dbReference type="InterPro" id="IPR050343">
    <property type="entry name" value="RsuA_PseudoU_synthase"/>
</dbReference>